<organism evidence="3 5">
    <name type="scientific">Shewanella fidelis</name>
    <dbReference type="NCBI Taxonomy" id="173509"/>
    <lineage>
        <taxon>Bacteria</taxon>
        <taxon>Pseudomonadati</taxon>
        <taxon>Pseudomonadota</taxon>
        <taxon>Gammaproteobacteria</taxon>
        <taxon>Alteromonadales</taxon>
        <taxon>Shewanellaceae</taxon>
        <taxon>Shewanella</taxon>
    </lineage>
</organism>
<reference evidence="4 6" key="1">
    <citation type="journal article" date="2022" name="bioRxiv">
        <title>Prophages regulate Shewanella fidelis 3313 motility and biofilm formation: implications for gut colonization dynamics in Ciona robusta.</title>
        <authorList>
            <person name="Natarajan O."/>
            <person name="Gibboney S.L."/>
            <person name="Young M.N."/>
            <person name="Lim S.J."/>
            <person name="Pluta N."/>
            <person name="Atkinson C.G."/>
            <person name="Leigh B.A."/>
            <person name="Liberti A."/>
            <person name="Kees E.D."/>
            <person name="Breitbart M."/>
            <person name="Gralnick J.A."/>
            <person name="Dishaw L.J."/>
        </authorList>
    </citation>
    <scope>NUCLEOTIDE SEQUENCE [LARGE SCALE GENOMIC DNA]</scope>
    <source>
        <strain evidence="4 6">JG4066</strain>
    </source>
</reference>
<dbReference type="PRINTS" id="PR00111">
    <property type="entry name" value="ABHYDROLASE"/>
</dbReference>
<evidence type="ECO:0000313" key="3">
    <source>
        <dbReference type="EMBL" id="MDR8526162.1"/>
    </source>
</evidence>
<dbReference type="InterPro" id="IPR000639">
    <property type="entry name" value="Epox_hydrolase-like"/>
</dbReference>
<protein>
    <submittedName>
        <fullName evidence="3">Alpha/beta hydrolase</fullName>
    </submittedName>
</protein>
<evidence type="ECO:0000313" key="6">
    <source>
        <dbReference type="Proteomes" id="UP001271263"/>
    </source>
</evidence>
<evidence type="ECO:0000259" key="2">
    <source>
        <dbReference type="Pfam" id="PF12697"/>
    </source>
</evidence>
<dbReference type="Proteomes" id="UP001259340">
    <property type="component" value="Unassembled WGS sequence"/>
</dbReference>
<reference evidence="3" key="2">
    <citation type="submission" date="2022-11" db="EMBL/GenBank/DDBJ databases">
        <title>Prophages regulate Shewanella fidelis motility and biofilm formation: implications for gut colonization dynamics in Ciona robusta.</title>
        <authorList>
            <person name="Natarajan O."/>
            <person name="Gibboney S.L."/>
            <person name="Young M.N."/>
            <person name="Lim S.J."/>
            <person name="Pluta N."/>
            <person name="Atkinson C.G.F."/>
            <person name="Leigh B.A."/>
            <person name="Liberti A."/>
            <person name="Kees E."/>
            <person name="Breitbart M."/>
            <person name="Gralnick J."/>
            <person name="Dishaw L.J."/>
        </authorList>
    </citation>
    <scope>NUCLEOTIDE SEQUENCE</scope>
    <source>
        <strain evidence="3">3313</strain>
    </source>
</reference>
<dbReference type="InterPro" id="IPR029058">
    <property type="entry name" value="AB_hydrolase_fold"/>
</dbReference>
<evidence type="ECO:0000313" key="4">
    <source>
        <dbReference type="EMBL" id="MDW4826103.1"/>
    </source>
</evidence>
<keyword evidence="1" id="KW-0732">Signal</keyword>
<gene>
    <name evidence="3" type="ORF">OS133_21380</name>
    <name evidence="4" type="ORF">OS134_18700</name>
</gene>
<feature type="chain" id="PRO_5043443352" evidence="1">
    <location>
        <begin position="19"/>
        <end position="302"/>
    </location>
</feature>
<name>A0AAW8NT73_9GAMM</name>
<keyword evidence="3" id="KW-0378">Hydrolase</keyword>
<keyword evidence="6" id="KW-1185">Reference proteome</keyword>
<dbReference type="PANTHER" id="PTHR43139">
    <property type="entry name" value="SI:DKEY-122A22.2"/>
    <property type="match status" value="1"/>
</dbReference>
<accession>A0AAW8NT73</accession>
<dbReference type="PRINTS" id="PR00412">
    <property type="entry name" value="EPOXHYDRLASE"/>
</dbReference>
<dbReference type="Pfam" id="PF12697">
    <property type="entry name" value="Abhydrolase_6"/>
    <property type="match status" value="1"/>
</dbReference>
<feature type="signal peptide" evidence="1">
    <location>
        <begin position="1"/>
        <end position="18"/>
    </location>
</feature>
<proteinExistence type="predicted"/>
<evidence type="ECO:0000313" key="5">
    <source>
        <dbReference type="Proteomes" id="UP001259340"/>
    </source>
</evidence>
<dbReference type="SUPFAM" id="SSF53474">
    <property type="entry name" value="alpha/beta-Hydrolases"/>
    <property type="match status" value="1"/>
</dbReference>
<sequence length="302" mass="32875">MRIIISLLFAVLIAGCSAVDIVDASEKAALQQAGFAQHKLSLQEGGELNYWQAGQGETILLLHGFGGTATTSWQQVMISLSQDYQVIAPDLAWFGESYSKGEARLSTQSQAIRQLIAALELDKVNLVGISYGGFVTFDLMLSEPKVAKAVLVASPGVLFSDAELAALNQRFEAAEASDIFVPQNPKQMRRLLDGTFVDFPWYPGFIDAEIYAKYFAGHLDEKRQLIDTLPDDRDRIAASVAVGSLPPSMLIWGEHDKVFPLNLGIQLADYLTAPIVVIPDGAHGLSNDYPEIVSQSVKAFVQ</sequence>
<dbReference type="GO" id="GO:0016787">
    <property type="term" value="F:hydrolase activity"/>
    <property type="evidence" value="ECO:0007669"/>
    <property type="project" value="UniProtKB-KW"/>
</dbReference>
<dbReference type="EMBL" id="JAPMLD010000011">
    <property type="protein sequence ID" value="MDW4826103.1"/>
    <property type="molecule type" value="Genomic_DNA"/>
</dbReference>
<dbReference type="PROSITE" id="PS51257">
    <property type="entry name" value="PROKAR_LIPOPROTEIN"/>
    <property type="match status" value="1"/>
</dbReference>
<feature type="domain" description="AB hydrolase-1" evidence="2">
    <location>
        <begin position="59"/>
        <end position="293"/>
    </location>
</feature>
<evidence type="ECO:0000256" key="1">
    <source>
        <dbReference type="SAM" id="SignalP"/>
    </source>
</evidence>
<comment type="caution">
    <text evidence="3">The sequence shown here is derived from an EMBL/GenBank/DDBJ whole genome shotgun (WGS) entry which is preliminary data.</text>
</comment>
<dbReference type="Proteomes" id="UP001271263">
    <property type="component" value="Unassembled WGS sequence"/>
</dbReference>
<dbReference type="InterPro" id="IPR000073">
    <property type="entry name" value="AB_hydrolase_1"/>
</dbReference>
<dbReference type="RefSeq" id="WP_310655967.1">
    <property type="nucleotide sequence ID" value="NZ_JAPMLA010000013.1"/>
</dbReference>
<dbReference type="InterPro" id="IPR052370">
    <property type="entry name" value="Meta-cleavage_hydrolase"/>
</dbReference>
<dbReference type="PANTHER" id="PTHR43139:SF52">
    <property type="entry name" value="SI:DKEY-122A22.2"/>
    <property type="match status" value="1"/>
</dbReference>
<dbReference type="AlphaFoldDB" id="A0AAW8NT73"/>
<dbReference type="Gene3D" id="3.40.50.1820">
    <property type="entry name" value="alpha/beta hydrolase"/>
    <property type="match status" value="1"/>
</dbReference>
<dbReference type="EMBL" id="JAPMLE010000001">
    <property type="protein sequence ID" value="MDR8526162.1"/>
    <property type="molecule type" value="Genomic_DNA"/>
</dbReference>